<feature type="compositionally biased region" description="Low complexity" evidence="1">
    <location>
        <begin position="73"/>
        <end position="83"/>
    </location>
</feature>
<sequence length="83" mass="8552">MPRGSVAVLLALAAALAVCTSTTVALAPAAPPVLAFSASLDYGGQPANYDYARIATLKGFPVDRREGAPAPLQQQHQQHPGRA</sequence>
<feature type="region of interest" description="Disordered" evidence="1">
    <location>
        <begin position="63"/>
        <end position="83"/>
    </location>
</feature>
<proteinExistence type="predicted"/>
<dbReference type="Proteomes" id="UP001075354">
    <property type="component" value="Chromosome 13"/>
</dbReference>
<comment type="caution">
    <text evidence="3">The sequence shown here is derived from an EMBL/GenBank/DDBJ whole genome shotgun (WGS) entry which is preliminary data.</text>
</comment>
<evidence type="ECO:0000313" key="4">
    <source>
        <dbReference type="Proteomes" id="UP001075354"/>
    </source>
</evidence>
<keyword evidence="2" id="KW-0732">Signal</keyword>
<dbReference type="AlphaFoldDB" id="A0AAV7XA97"/>
<protein>
    <submittedName>
        <fullName evidence="3">Uncharacterized protein</fullName>
    </submittedName>
</protein>
<feature type="signal peptide" evidence="2">
    <location>
        <begin position="1"/>
        <end position="21"/>
    </location>
</feature>
<keyword evidence="4" id="KW-1185">Reference proteome</keyword>
<evidence type="ECO:0000256" key="2">
    <source>
        <dbReference type="SAM" id="SignalP"/>
    </source>
</evidence>
<accession>A0AAV7XA97</accession>
<feature type="chain" id="PRO_5043608457" evidence="2">
    <location>
        <begin position="22"/>
        <end position="83"/>
    </location>
</feature>
<evidence type="ECO:0000256" key="1">
    <source>
        <dbReference type="SAM" id="MobiDB-lite"/>
    </source>
</evidence>
<dbReference type="EMBL" id="JAPTSV010000013">
    <property type="protein sequence ID" value="KAJ1521442.1"/>
    <property type="molecule type" value="Genomic_DNA"/>
</dbReference>
<gene>
    <name evidence="3" type="ORF">ONE63_003112</name>
</gene>
<evidence type="ECO:0000313" key="3">
    <source>
        <dbReference type="EMBL" id="KAJ1521442.1"/>
    </source>
</evidence>
<reference evidence="3" key="1">
    <citation type="submission" date="2022-12" db="EMBL/GenBank/DDBJ databases">
        <title>Chromosome-level genome assembly of the bean flower thrips Megalurothrips usitatus.</title>
        <authorList>
            <person name="Ma L."/>
            <person name="Liu Q."/>
            <person name="Li H."/>
            <person name="Cai W."/>
        </authorList>
    </citation>
    <scope>NUCLEOTIDE SEQUENCE</scope>
    <source>
        <strain evidence="3">Cailab_2022a</strain>
    </source>
</reference>
<name>A0AAV7XA97_9NEOP</name>
<organism evidence="3 4">
    <name type="scientific">Megalurothrips usitatus</name>
    <name type="common">bean blossom thrips</name>
    <dbReference type="NCBI Taxonomy" id="439358"/>
    <lineage>
        <taxon>Eukaryota</taxon>
        <taxon>Metazoa</taxon>
        <taxon>Ecdysozoa</taxon>
        <taxon>Arthropoda</taxon>
        <taxon>Hexapoda</taxon>
        <taxon>Insecta</taxon>
        <taxon>Pterygota</taxon>
        <taxon>Neoptera</taxon>
        <taxon>Paraneoptera</taxon>
        <taxon>Thysanoptera</taxon>
        <taxon>Terebrantia</taxon>
        <taxon>Thripoidea</taxon>
        <taxon>Thripidae</taxon>
        <taxon>Megalurothrips</taxon>
    </lineage>
</organism>